<dbReference type="Gene3D" id="2.60.200.40">
    <property type="match status" value="1"/>
</dbReference>
<accession>A0A7G9T5F6</accession>
<dbReference type="GO" id="GO:0008654">
    <property type="term" value="P:phospholipid biosynthetic process"/>
    <property type="evidence" value="ECO:0007669"/>
    <property type="project" value="UniProtKB-KW"/>
</dbReference>
<proteinExistence type="inferred from homology"/>
<dbReference type="InterPro" id="IPR017438">
    <property type="entry name" value="ATP-NAD_kinase_N"/>
</dbReference>
<protein>
    <submittedName>
        <fullName evidence="10">YegS/Rv2252/BmrU family lipid kinase</fullName>
    </submittedName>
</protein>
<gene>
    <name evidence="10" type="ORF">H9L19_00005</name>
</gene>
<keyword evidence="6" id="KW-0067">ATP-binding</keyword>
<evidence type="ECO:0000256" key="8">
    <source>
        <dbReference type="ARBA" id="ARBA00023264"/>
    </source>
</evidence>
<dbReference type="NCBIfam" id="TIGR00147">
    <property type="entry name" value="YegS/Rv2252/BmrU family lipid kinase"/>
    <property type="match status" value="1"/>
</dbReference>
<dbReference type="PROSITE" id="PS50146">
    <property type="entry name" value="DAGK"/>
    <property type="match status" value="1"/>
</dbReference>
<dbReference type="GO" id="GO:0016301">
    <property type="term" value="F:kinase activity"/>
    <property type="evidence" value="ECO:0007669"/>
    <property type="project" value="UniProtKB-KW"/>
</dbReference>
<dbReference type="GO" id="GO:0005524">
    <property type="term" value="F:ATP binding"/>
    <property type="evidence" value="ECO:0007669"/>
    <property type="project" value="UniProtKB-KW"/>
</dbReference>
<dbReference type="KEGG" id="wdi:H9L19_00005"/>
<dbReference type="AlphaFoldDB" id="A0A7G9T5F6"/>
<name>A0A7G9T5F6_9LACO</name>
<feature type="domain" description="DAGKc" evidence="9">
    <location>
        <begin position="1"/>
        <end position="107"/>
    </location>
</feature>
<dbReference type="SUPFAM" id="SSF111331">
    <property type="entry name" value="NAD kinase/diacylglycerol kinase-like"/>
    <property type="match status" value="1"/>
</dbReference>
<evidence type="ECO:0000256" key="1">
    <source>
        <dbReference type="ARBA" id="ARBA00001946"/>
    </source>
</evidence>
<keyword evidence="5 10" id="KW-0418">Kinase</keyword>
<keyword evidence="11" id="KW-1185">Reference proteome</keyword>
<keyword evidence="8" id="KW-1208">Phospholipid metabolism</keyword>
<sequence length="319" mass="36428">MTHRYTFLINPAAKSGHAADVWQELETYLDDEKIIFEKFESQAPGDITKYAQHFVQRQPTNNQDHLVVVGGDGTLNEALNGIRDTMTSKMVPLAYLPAGSGNDFARAYQLDTVPINRLKKIINLTQNSSLEPEFVDTGVYIDRQHQTKRYFVNNLGIGFDALTVNLTNHSYLKKRLNRLGWGKLSYFISIFKALSIQDTFPLEVTWQKQTEYLPHTYLMTLSNHPYIGGGVEIMADANPRDAKIDLIVIENTGSTLRLLYILKQMIVGKHYRLPEVHRYTAEQFDLKTGRLEYGHADGEELGTHTFDLSVTTQKQPFWL</sequence>
<keyword evidence="4" id="KW-0547">Nucleotide-binding</keyword>
<evidence type="ECO:0000259" key="9">
    <source>
        <dbReference type="PROSITE" id="PS50146"/>
    </source>
</evidence>
<evidence type="ECO:0000256" key="5">
    <source>
        <dbReference type="ARBA" id="ARBA00022777"/>
    </source>
</evidence>
<dbReference type="InterPro" id="IPR005218">
    <property type="entry name" value="Diacylglycerol/lipid_kinase"/>
</dbReference>
<evidence type="ECO:0000256" key="7">
    <source>
        <dbReference type="ARBA" id="ARBA00023209"/>
    </source>
</evidence>
<organism evidence="10 11">
    <name type="scientific">Weissella diestrammenae</name>
    <dbReference type="NCBI Taxonomy" id="1162633"/>
    <lineage>
        <taxon>Bacteria</taxon>
        <taxon>Bacillati</taxon>
        <taxon>Bacillota</taxon>
        <taxon>Bacilli</taxon>
        <taxon>Lactobacillales</taxon>
        <taxon>Lactobacillaceae</taxon>
        <taxon>Weissella</taxon>
    </lineage>
</organism>
<dbReference type="PANTHER" id="PTHR12358">
    <property type="entry name" value="SPHINGOSINE KINASE"/>
    <property type="match status" value="1"/>
</dbReference>
<evidence type="ECO:0000256" key="4">
    <source>
        <dbReference type="ARBA" id="ARBA00022741"/>
    </source>
</evidence>
<dbReference type="Pfam" id="PF00781">
    <property type="entry name" value="DAGK_cat"/>
    <property type="match status" value="1"/>
</dbReference>
<dbReference type="PANTHER" id="PTHR12358:SF54">
    <property type="entry name" value="SPHINGOSINE KINASE RELATED PROTEIN"/>
    <property type="match status" value="1"/>
</dbReference>
<dbReference type="Pfam" id="PF19279">
    <property type="entry name" value="YegS_C"/>
    <property type="match status" value="1"/>
</dbReference>
<dbReference type="InterPro" id="IPR050187">
    <property type="entry name" value="Lipid_Phosphate_FormReg"/>
</dbReference>
<dbReference type="InterPro" id="IPR045540">
    <property type="entry name" value="YegS/DAGK_C"/>
</dbReference>
<dbReference type="RefSeq" id="WP_187529165.1">
    <property type="nucleotide sequence ID" value="NZ_CP060724.1"/>
</dbReference>
<comment type="similarity">
    <text evidence="2">Belongs to the diacylglycerol/lipid kinase family.</text>
</comment>
<evidence type="ECO:0000313" key="11">
    <source>
        <dbReference type="Proteomes" id="UP000515800"/>
    </source>
</evidence>
<reference evidence="10 11" key="1">
    <citation type="submission" date="2020-08" db="EMBL/GenBank/DDBJ databases">
        <title>Genome sequence of Weissella diestrammenae KACC 16890T.</title>
        <authorList>
            <person name="Hyun D.-W."/>
            <person name="Bae J.-W."/>
        </authorList>
    </citation>
    <scope>NUCLEOTIDE SEQUENCE [LARGE SCALE GENOMIC DNA]</scope>
    <source>
        <strain evidence="10 11">KACC 16890</strain>
    </source>
</reference>
<evidence type="ECO:0000256" key="3">
    <source>
        <dbReference type="ARBA" id="ARBA00022679"/>
    </source>
</evidence>
<dbReference type="Proteomes" id="UP000515800">
    <property type="component" value="Chromosome"/>
</dbReference>
<dbReference type="InterPro" id="IPR016064">
    <property type="entry name" value="NAD/diacylglycerol_kinase_sf"/>
</dbReference>
<dbReference type="InterPro" id="IPR001206">
    <property type="entry name" value="Diacylglycerol_kinase_cat_dom"/>
</dbReference>
<keyword evidence="7" id="KW-0444">Lipid biosynthesis</keyword>
<keyword evidence="7" id="KW-0594">Phospholipid biosynthesis</keyword>
<dbReference type="Gene3D" id="3.40.50.10330">
    <property type="entry name" value="Probable inorganic polyphosphate/atp-NAD kinase, domain 1"/>
    <property type="match status" value="1"/>
</dbReference>
<keyword evidence="3" id="KW-0808">Transferase</keyword>
<keyword evidence="7" id="KW-0443">Lipid metabolism</keyword>
<dbReference type="EMBL" id="CP060724">
    <property type="protein sequence ID" value="QNN75331.1"/>
    <property type="molecule type" value="Genomic_DNA"/>
</dbReference>
<evidence type="ECO:0000256" key="2">
    <source>
        <dbReference type="ARBA" id="ARBA00005983"/>
    </source>
</evidence>
<dbReference type="SMART" id="SM00046">
    <property type="entry name" value="DAGKc"/>
    <property type="match status" value="1"/>
</dbReference>
<comment type="cofactor">
    <cofactor evidence="1">
        <name>Mg(2+)</name>
        <dbReference type="ChEBI" id="CHEBI:18420"/>
    </cofactor>
</comment>
<evidence type="ECO:0000256" key="6">
    <source>
        <dbReference type="ARBA" id="ARBA00022840"/>
    </source>
</evidence>
<evidence type="ECO:0000313" key="10">
    <source>
        <dbReference type="EMBL" id="QNN75331.1"/>
    </source>
</evidence>